<dbReference type="InterPro" id="IPR052256">
    <property type="entry name" value="E3_ubiquitin-ligase_CHFR"/>
</dbReference>
<dbReference type="AlphaFoldDB" id="A0A8S1JA74"/>
<dbReference type="Gene3D" id="2.60.200.20">
    <property type="match status" value="1"/>
</dbReference>
<evidence type="ECO:0000256" key="5">
    <source>
        <dbReference type="ARBA" id="ARBA00022833"/>
    </source>
</evidence>
<comment type="caution">
    <text evidence="11">The sequence shown here is derived from an EMBL/GenBank/DDBJ whole genome shotgun (WGS) entry which is preliminary data.</text>
</comment>
<keyword evidence="5" id="KW-0862">Zinc</keyword>
<organism evidence="11 12">
    <name type="scientific">Ostreobium quekettii</name>
    <dbReference type="NCBI Taxonomy" id="121088"/>
    <lineage>
        <taxon>Eukaryota</taxon>
        <taxon>Viridiplantae</taxon>
        <taxon>Chlorophyta</taxon>
        <taxon>core chlorophytes</taxon>
        <taxon>Ulvophyceae</taxon>
        <taxon>TCBD clade</taxon>
        <taxon>Bryopsidales</taxon>
        <taxon>Ostreobineae</taxon>
        <taxon>Ostreobiaceae</taxon>
        <taxon>Ostreobium</taxon>
    </lineage>
</organism>
<evidence type="ECO:0000259" key="9">
    <source>
        <dbReference type="PROSITE" id="PS50006"/>
    </source>
</evidence>
<proteinExistence type="inferred from homology"/>
<sequence length="715" mass="77545">MSGVAPAIDKQVYIQEAAQLLVAAVEEKEQEASAGASGRGTSGSLDLMEEMDLVPIEGLKPLQTSLSSKLRSVTEPSTVWGWLEPGSRVLPFVVLKGTGVVIGRGREVFEARLRALETMSPAMNAGNVPQGMSKRMSEAMANHMAFVEVADGRVSRLHCLVSQQLAHGEKVPILEDCSSNGTFVNGKKVGRGKSIPLKDGDRMSLVLSVAPLVEQYFMYHEGNPQDTDISKGQWVGGEAVGSSSPLTPPRGRPQPSQALSRSTTSRYTTAEQSTLDDFQCQICLGTLRCCVAIEPCGHNFCACCLSQYFGTQLENGVPHMCPLRCPDPERVVLNDTVRNLVDNLERSLRLKKGTREASKEDLAGQEAEASGRASGLAAADEADNTMSVLCPLNDDDLPVDAVSLKSRQVDVTLRRLGSPSTSVDDQLVCLEVLARLAWSDDSVREEVANTGGIDLIIKIMRQKPNNEGIQCNCCLALMSLVRGEGEVCQANQWNLAKAGAVEAMADAMRLFRDHPMVQLSALLCFIPLSLENSMMQAHLCQLVLSDVLLALDNHLTEADIQCKGLVVLGVMAQGDDAMHDSIRQRLLEANAHSRVSKSLKAFGSDNDEVLWAGLFALATLARDGSTMFKTACRALAQSRLLTVLKSVLEAYTKSIQDEGIEEDETIVTAGEYLVSVISEARDQLMKEWQQVILGGVMCCVASSAVIGWYLFRRRR</sequence>
<evidence type="ECO:0000256" key="4">
    <source>
        <dbReference type="ARBA" id="ARBA00022771"/>
    </source>
</evidence>
<dbReference type="PANTHER" id="PTHR16079">
    <property type="entry name" value="UBIQUITIN LIGASE PROTEIN CHFR"/>
    <property type="match status" value="1"/>
</dbReference>
<dbReference type="PANTHER" id="PTHR16079:SF4">
    <property type="entry name" value="E3 UBIQUITIN-PROTEIN LIGASE CHFR"/>
    <property type="match status" value="1"/>
</dbReference>
<dbReference type="PROSITE" id="PS50089">
    <property type="entry name" value="ZF_RING_2"/>
    <property type="match status" value="1"/>
</dbReference>
<keyword evidence="4 6" id="KW-0863">Zinc-finger</keyword>
<keyword evidence="12" id="KW-1185">Reference proteome</keyword>
<evidence type="ECO:0000313" key="12">
    <source>
        <dbReference type="Proteomes" id="UP000708148"/>
    </source>
</evidence>
<accession>A0A8S1JA74</accession>
<dbReference type="InterPro" id="IPR008984">
    <property type="entry name" value="SMAD_FHA_dom_sf"/>
</dbReference>
<feature type="region of interest" description="Disordered" evidence="7">
    <location>
        <begin position="232"/>
        <end position="268"/>
    </location>
</feature>
<dbReference type="Pfam" id="PF00498">
    <property type="entry name" value="FHA"/>
    <property type="match status" value="1"/>
</dbReference>
<dbReference type="InterPro" id="IPR000253">
    <property type="entry name" value="FHA_dom"/>
</dbReference>
<dbReference type="OrthoDB" id="539345at2759"/>
<keyword evidence="8" id="KW-0812">Transmembrane</keyword>
<dbReference type="InterPro" id="IPR013083">
    <property type="entry name" value="Znf_RING/FYVE/PHD"/>
</dbReference>
<dbReference type="SUPFAM" id="SSF49879">
    <property type="entry name" value="SMAD/FHA domain"/>
    <property type="match status" value="1"/>
</dbReference>
<dbReference type="GO" id="GO:0005634">
    <property type="term" value="C:nucleus"/>
    <property type="evidence" value="ECO:0007669"/>
    <property type="project" value="TreeGrafter"/>
</dbReference>
<dbReference type="EMBL" id="CAJHUC010002782">
    <property type="protein sequence ID" value="CAD7704362.1"/>
    <property type="molecule type" value="Genomic_DNA"/>
</dbReference>
<dbReference type="GO" id="GO:0008270">
    <property type="term" value="F:zinc ion binding"/>
    <property type="evidence" value="ECO:0007669"/>
    <property type="project" value="UniProtKB-KW"/>
</dbReference>
<feature type="region of interest" description="Disordered" evidence="7">
    <location>
        <begin position="355"/>
        <end position="376"/>
    </location>
</feature>
<keyword evidence="8" id="KW-0472">Membrane</keyword>
<feature type="transmembrane region" description="Helical" evidence="8">
    <location>
        <begin position="691"/>
        <end position="711"/>
    </location>
</feature>
<feature type="domain" description="FHA" evidence="9">
    <location>
        <begin position="100"/>
        <end position="189"/>
    </location>
</feature>
<dbReference type="SUPFAM" id="SSF57850">
    <property type="entry name" value="RING/U-box"/>
    <property type="match status" value="1"/>
</dbReference>
<evidence type="ECO:0000256" key="1">
    <source>
        <dbReference type="ARBA" id="ARBA00005797"/>
    </source>
</evidence>
<dbReference type="GO" id="GO:0006511">
    <property type="term" value="P:ubiquitin-dependent protein catabolic process"/>
    <property type="evidence" value="ECO:0007669"/>
    <property type="project" value="TreeGrafter"/>
</dbReference>
<feature type="compositionally biased region" description="Polar residues" evidence="7">
    <location>
        <begin position="254"/>
        <end position="268"/>
    </location>
</feature>
<evidence type="ECO:0000256" key="8">
    <source>
        <dbReference type="SAM" id="Phobius"/>
    </source>
</evidence>
<reference evidence="11" key="1">
    <citation type="submission" date="2020-12" db="EMBL/GenBank/DDBJ databases">
        <authorList>
            <person name="Iha C."/>
        </authorList>
    </citation>
    <scope>NUCLEOTIDE SEQUENCE</scope>
</reference>
<evidence type="ECO:0000256" key="7">
    <source>
        <dbReference type="SAM" id="MobiDB-lite"/>
    </source>
</evidence>
<dbReference type="InterPro" id="IPR001841">
    <property type="entry name" value="Znf_RING"/>
</dbReference>
<evidence type="ECO:0000256" key="2">
    <source>
        <dbReference type="ARBA" id="ARBA00017908"/>
    </source>
</evidence>
<dbReference type="Proteomes" id="UP000708148">
    <property type="component" value="Unassembled WGS sequence"/>
</dbReference>
<evidence type="ECO:0000259" key="10">
    <source>
        <dbReference type="PROSITE" id="PS50089"/>
    </source>
</evidence>
<keyword evidence="8" id="KW-1133">Transmembrane helix</keyword>
<evidence type="ECO:0000256" key="3">
    <source>
        <dbReference type="ARBA" id="ARBA00022723"/>
    </source>
</evidence>
<dbReference type="GO" id="GO:0004842">
    <property type="term" value="F:ubiquitin-protein transferase activity"/>
    <property type="evidence" value="ECO:0007669"/>
    <property type="project" value="TreeGrafter"/>
</dbReference>
<feature type="domain" description="RING-type" evidence="10">
    <location>
        <begin position="280"/>
        <end position="323"/>
    </location>
</feature>
<dbReference type="InterPro" id="IPR016024">
    <property type="entry name" value="ARM-type_fold"/>
</dbReference>
<dbReference type="InterPro" id="IPR011989">
    <property type="entry name" value="ARM-like"/>
</dbReference>
<name>A0A8S1JA74_9CHLO</name>
<dbReference type="SUPFAM" id="SSF48371">
    <property type="entry name" value="ARM repeat"/>
    <property type="match status" value="1"/>
</dbReference>
<dbReference type="GO" id="GO:0016567">
    <property type="term" value="P:protein ubiquitination"/>
    <property type="evidence" value="ECO:0007669"/>
    <property type="project" value="TreeGrafter"/>
</dbReference>
<dbReference type="InterPro" id="IPR017907">
    <property type="entry name" value="Znf_RING_CS"/>
</dbReference>
<dbReference type="PROSITE" id="PS00518">
    <property type="entry name" value="ZF_RING_1"/>
    <property type="match status" value="1"/>
</dbReference>
<evidence type="ECO:0000313" key="11">
    <source>
        <dbReference type="EMBL" id="CAD7704362.1"/>
    </source>
</evidence>
<keyword evidence="3" id="KW-0479">Metal-binding</keyword>
<evidence type="ECO:0000256" key="6">
    <source>
        <dbReference type="PROSITE-ProRule" id="PRU00175"/>
    </source>
</evidence>
<dbReference type="Gene3D" id="3.30.40.10">
    <property type="entry name" value="Zinc/RING finger domain, C3HC4 (zinc finger)"/>
    <property type="match status" value="1"/>
</dbReference>
<dbReference type="Gene3D" id="1.25.10.10">
    <property type="entry name" value="Leucine-rich Repeat Variant"/>
    <property type="match status" value="1"/>
</dbReference>
<protein>
    <recommendedName>
        <fullName evidence="2">E3 ubiquitin-protein ligase CHFR</fullName>
    </recommendedName>
</protein>
<gene>
    <name evidence="11" type="ORF">OSTQU699_LOCUS9717</name>
</gene>
<dbReference type="PROSITE" id="PS50006">
    <property type="entry name" value="FHA_DOMAIN"/>
    <property type="match status" value="1"/>
</dbReference>
<comment type="similarity">
    <text evidence="1">Belongs to the CHFR family.</text>
</comment>